<dbReference type="Gene3D" id="1.10.286.20">
    <property type="match status" value="1"/>
</dbReference>
<feature type="domain" description="Transcription elongation factor GreA/GreB C-terminal" evidence="1">
    <location>
        <begin position="53"/>
        <end position="126"/>
    </location>
</feature>
<dbReference type="InterPro" id="IPR036953">
    <property type="entry name" value="GreA/GreB_C_sf"/>
</dbReference>
<organism evidence="3 4">
    <name type="scientific">Pseudoduganella albidiflava</name>
    <dbReference type="NCBI Taxonomy" id="321983"/>
    <lineage>
        <taxon>Bacteria</taxon>
        <taxon>Pseudomonadati</taxon>
        <taxon>Pseudomonadota</taxon>
        <taxon>Betaproteobacteria</taxon>
        <taxon>Burkholderiales</taxon>
        <taxon>Oxalobacteraceae</taxon>
        <taxon>Telluria group</taxon>
        <taxon>Pseudoduganella</taxon>
    </lineage>
</organism>
<dbReference type="GO" id="GO:0016301">
    <property type="term" value="F:kinase activity"/>
    <property type="evidence" value="ECO:0007669"/>
    <property type="project" value="UniProtKB-KW"/>
</dbReference>
<dbReference type="Pfam" id="PF01272">
    <property type="entry name" value="GreA_GreB"/>
    <property type="match status" value="1"/>
</dbReference>
<evidence type="ECO:0000313" key="4">
    <source>
        <dbReference type="Proteomes" id="UP000292307"/>
    </source>
</evidence>
<dbReference type="SUPFAM" id="SSF54534">
    <property type="entry name" value="FKBP-like"/>
    <property type="match status" value="1"/>
</dbReference>
<dbReference type="InterPro" id="IPR029462">
    <property type="entry name" value="Rnk_N"/>
</dbReference>
<evidence type="ECO:0000259" key="2">
    <source>
        <dbReference type="Pfam" id="PF14760"/>
    </source>
</evidence>
<feature type="domain" description="Regulator of nucleoside diphosphate kinase N-terminal" evidence="2">
    <location>
        <begin position="5"/>
        <end position="45"/>
    </location>
</feature>
<keyword evidence="3" id="KW-0418">Kinase</keyword>
<keyword evidence="3" id="KW-0808">Transferase</keyword>
<keyword evidence="4" id="KW-1185">Reference proteome</keyword>
<dbReference type="InterPro" id="IPR001437">
    <property type="entry name" value="Tscrpt_elong_fac_GreA/B_C"/>
</dbReference>
<evidence type="ECO:0000313" key="3">
    <source>
        <dbReference type="EMBL" id="QBI01432.1"/>
    </source>
</evidence>
<sequence length="137" mass="14942">MLMKPNIVVSSLDMDRLEALLDALPAAQAQAQQALLQELSRADVVEPEGMPPHVATMNSRVRFVLDKDPVEHDMVLSYPRDMAGAADRLSILTPVGSALLGLETGKSIAWTRPDGAAFTVKLLEVVYQPERAGELHR</sequence>
<dbReference type="NCBIfam" id="NF004396">
    <property type="entry name" value="PRK05753.1"/>
    <property type="match status" value="1"/>
</dbReference>
<dbReference type="Proteomes" id="UP000292307">
    <property type="component" value="Chromosome"/>
</dbReference>
<gene>
    <name evidence="3" type="ORF">EYF70_11645</name>
</gene>
<dbReference type="Gene3D" id="3.10.50.30">
    <property type="entry name" value="Transcription elongation factor, GreA/GreB, C-terminal domain"/>
    <property type="match status" value="1"/>
</dbReference>
<evidence type="ECO:0000259" key="1">
    <source>
        <dbReference type="Pfam" id="PF01272"/>
    </source>
</evidence>
<dbReference type="Pfam" id="PF14760">
    <property type="entry name" value="Rnk_N"/>
    <property type="match status" value="1"/>
</dbReference>
<protein>
    <submittedName>
        <fullName evidence="3">Nucleoside diphosphate kinase regulator</fullName>
    </submittedName>
</protein>
<proteinExistence type="predicted"/>
<dbReference type="EMBL" id="CP036401">
    <property type="protein sequence ID" value="QBI01432.1"/>
    <property type="molecule type" value="Genomic_DNA"/>
</dbReference>
<name>A0ABX5RS38_9BURK</name>
<accession>A0ABX5RS38</accession>
<reference evidence="3 4" key="1">
    <citation type="submission" date="2019-02" db="EMBL/GenBank/DDBJ databases">
        <title>Draft Genome Sequences of Six Type Strains of the Genus Massilia.</title>
        <authorList>
            <person name="Miess H."/>
            <person name="Frediansyhah A."/>
            <person name="Gross H."/>
        </authorList>
    </citation>
    <scope>NUCLEOTIDE SEQUENCE [LARGE SCALE GENOMIC DNA]</scope>
    <source>
        <strain evidence="3 4">DSM 17472</strain>
    </source>
</reference>